<comment type="function">
    <text evidence="7">Catalyzes the reversible isomerization of glucose-6-phosphate to fructose-6-phosphate.</text>
</comment>
<proteinExistence type="inferred from homology"/>
<feature type="active site" evidence="7">
    <location>
        <position position="447"/>
    </location>
</feature>
<keyword evidence="4 7" id="KW-0324">Glycolysis</keyword>
<evidence type="ECO:0000256" key="7">
    <source>
        <dbReference type="HAMAP-Rule" id="MF_00473"/>
    </source>
</evidence>
<keyword evidence="10" id="KW-1185">Reference proteome</keyword>
<keyword evidence="3 7" id="KW-0312">Gluconeogenesis</keyword>
<evidence type="ECO:0000313" key="10">
    <source>
        <dbReference type="Proteomes" id="UP000715095"/>
    </source>
</evidence>
<comment type="pathway">
    <text evidence="1 7 8">Carbohydrate degradation; glycolysis; D-glyceraldehyde 3-phosphate and glycerone phosphate from D-glucose: step 2/4.</text>
</comment>
<evidence type="ECO:0000256" key="4">
    <source>
        <dbReference type="ARBA" id="ARBA00023152"/>
    </source>
</evidence>
<dbReference type="PROSITE" id="PS51463">
    <property type="entry name" value="P_GLUCOSE_ISOMERASE_3"/>
    <property type="match status" value="1"/>
</dbReference>
<dbReference type="HAMAP" id="MF_00473">
    <property type="entry name" value="G6P_isomerase"/>
    <property type="match status" value="1"/>
</dbReference>
<dbReference type="EMBL" id="JACJJC010000034">
    <property type="protein sequence ID" value="MBM6704968.1"/>
    <property type="molecule type" value="Genomic_DNA"/>
</dbReference>
<organism evidence="9 10">
    <name type="scientific">Sutterella massiliensis</name>
    <dbReference type="NCBI Taxonomy" id="1816689"/>
    <lineage>
        <taxon>Bacteria</taxon>
        <taxon>Pseudomonadati</taxon>
        <taxon>Pseudomonadota</taxon>
        <taxon>Betaproteobacteria</taxon>
        <taxon>Burkholderiales</taxon>
        <taxon>Sutterellaceae</taxon>
        <taxon>Sutterella</taxon>
    </lineage>
</organism>
<comment type="pathway">
    <text evidence="7">Carbohydrate biosynthesis; gluconeogenesis.</text>
</comment>
<sequence length="465" mass="51964">MNKPLLKETGTRTSVSACGITLDLSRQRLTQTDLDDFIHYAEEIDLQGSFRRMCDGKVVNLSENRAALHTSLRAFDASAPFYEEVNAERERMLAFADRIRSEGKITDVINIGIGGSEMGPHAVWHALQPLNPTINLHFLSTVDGTLLDRILSRCRPESTLAIVSSKSFGTRETMVNAEMVDAWFARAGITGESRNEHVVTVSSKENAAESLGLRKENGFKIWPWVGGRFSVWSAIGLPLAIGLGRETFLSFLRGANAMDKHALNAPISENLPILMALLAYWDATKLEIPSRCLVPYDCRLDMMPAWLQQLEMESLGKCVLADGSERVRTRTGQGIWGSNGNCGQHSFYQWLREGTWCTSIDLVKVTDVGHSHEKMTRVLNANADAQAEALITRETEEFYNSLMVIALKDLSPEMLGSFMSLYEHKTALFGRLLKINPFDQPGVEFAKKLARKFENLKIKKRGSEF</sequence>
<feature type="active site" description="Proton donor" evidence="7">
    <location>
        <position position="313"/>
    </location>
</feature>
<dbReference type="PRINTS" id="PR00662">
    <property type="entry name" value="G6PISOMERASE"/>
</dbReference>
<dbReference type="SUPFAM" id="SSF53697">
    <property type="entry name" value="SIS domain"/>
    <property type="match status" value="1"/>
</dbReference>
<dbReference type="CDD" id="cd05015">
    <property type="entry name" value="SIS_PGI_1"/>
    <property type="match status" value="1"/>
</dbReference>
<dbReference type="Pfam" id="PF00342">
    <property type="entry name" value="PGI"/>
    <property type="match status" value="2"/>
</dbReference>
<comment type="caution">
    <text evidence="9">The sequence shown here is derived from an EMBL/GenBank/DDBJ whole genome shotgun (WGS) entry which is preliminary data.</text>
</comment>
<evidence type="ECO:0000256" key="6">
    <source>
        <dbReference type="ARBA" id="ARBA00029321"/>
    </source>
</evidence>
<evidence type="ECO:0000256" key="5">
    <source>
        <dbReference type="ARBA" id="ARBA00023235"/>
    </source>
</evidence>
<name>A0ABS2DUM2_9BURK</name>
<dbReference type="Proteomes" id="UP000715095">
    <property type="component" value="Unassembled WGS sequence"/>
</dbReference>
<reference evidence="9 10" key="1">
    <citation type="journal article" date="2021" name="Sci. Rep.">
        <title>The distribution of antibiotic resistance genes in chicken gut microbiota commensals.</title>
        <authorList>
            <person name="Juricova H."/>
            <person name="Matiasovicova J."/>
            <person name="Kubasova T."/>
            <person name="Cejkova D."/>
            <person name="Rychlik I."/>
        </authorList>
    </citation>
    <scope>NUCLEOTIDE SEQUENCE [LARGE SCALE GENOMIC DNA]</scope>
    <source>
        <strain evidence="9 10">An829</strain>
    </source>
</reference>
<accession>A0ABS2DUM2</accession>
<dbReference type="CDD" id="cd05016">
    <property type="entry name" value="SIS_PGI_2"/>
    <property type="match status" value="1"/>
</dbReference>
<feature type="active site" evidence="7">
    <location>
        <position position="345"/>
    </location>
</feature>
<comment type="similarity">
    <text evidence="2 7 8">Belongs to the GPI family.</text>
</comment>
<dbReference type="InterPro" id="IPR018189">
    <property type="entry name" value="Phosphoglucose_isomerase_CS"/>
</dbReference>
<dbReference type="PANTHER" id="PTHR11469:SF1">
    <property type="entry name" value="GLUCOSE-6-PHOSPHATE ISOMERASE"/>
    <property type="match status" value="1"/>
</dbReference>
<dbReference type="InterPro" id="IPR001672">
    <property type="entry name" value="G6P_Isomerase"/>
</dbReference>
<dbReference type="InterPro" id="IPR035482">
    <property type="entry name" value="SIS_PGI_2"/>
</dbReference>
<comment type="catalytic activity">
    <reaction evidence="6 7 8">
        <text>alpha-D-glucose 6-phosphate = beta-D-fructose 6-phosphate</text>
        <dbReference type="Rhea" id="RHEA:11816"/>
        <dbReference type="ChEBI" id="CHEBI:57634"/>
        <dbReference type="ChEBI" id="CHEBI:58225"/>
        <dbReference type="EC" id="5.3.1.9"/>
    </reaction>
</comment>
<keyword evidence="5 7" id="KW-0413">Isomerase</keyword>
<dbReference type="InterPro" id="IPR035476">
    <property type="entry name" value="SIS_PGI_1"/>
</dbReference>
<keyword evidence="7" id="KW-0963">Cytoplasm</keyword>
<evidence type="ECO:0000313" key="9">
    <source>
        <dbReference type="EMBL" id="MBM6704968.1"/>
    </source>
</evidence>
<dbReference type="GO" id="GO:0016853">
    <property type="term" value="F:isomerase activity"/>
    <property type="evidence" value="ECO:0007669"/>
    <property type="project" value="UniProtKB-KW"/>
</dbReference>
<evidence type="ECO:0000256" key="2">
    <source>
        <dbReference type="ARBA" id="ARBA00006604"/>
    </source>
</evidence>
<comment type="subcellular location">
    <subcellularLocation>
        <location evidence="7">Cytoplasm</location>
    </subcellularLocation>
</comment>
<dbReference type="PANTHER" id="PTHR11469">
    <property type="entry name" value="GLUCOSE-6-PHOSPHATE ISOMERASE"/>
    <property type="match status" value="1"/>
</dbReference>
<dbReference type="RefSeq" id="WP_205104528.1">
    <property type="nucleotide sequence ID" value="NZ_JACJJC010000034.1"/>
</dbReference>
<dbReference type="EC" id="5.3.1.9" evidence="7"/>
<gene>
    <name evidence="7" type="primary">pgi</name>
    <name evidence="9" type="ORF">H6A60_10865</name>
</gene>
<protein>
    <recommendedName>
        <fullName evidence="7">Glucose-6-phosphate isomerase</fullName>
        <shortName evidence="7">GPI</shortName>
        <ecNumber evidence="7">5.3.1.9</ecNumber>
    </recommendedName>
    <alternativeName>
        <fullName evidence="7">Phosphoglucose isomerase</fullName>
        <shortName evidence="7">PGI</shortName>
    </alternativeName>
    <alternativeName>
        <fullName evidence="7">Phosphohexose isomerase</fullName>
        <shortName evidence="7">PHI</shortName>
    </alternativeName>
</protein>
<evidence type="ECO:0000256" key="3">
    <source>
        <dbReference type="ARBA" id="ARBA00022432"/>
    </source>
</evidence>
<evidence type="ECO:0000256" key="8">
    <source>
        <dbReference type="RuleBase" id="RU000612"/>
    </source>
</evidence>
<dbReference type="Gene3D" id="3.40.50.10490">
    <property type="entry name" value="Glucose-6-phosphate isomerase like protein, domain 1"/>
    <property type="match status" value="3"/>
</dbReference>
<dbReference type="PROSITE" id="PS00174">
    <property type="entry name" value="P_GLUCOSE_ISOMERASE_2"/>
    <property type="match status" value="1"/>
</dbReference>
<dbReference type="InterPro" id="IPR046348">
    <property type="entry name" value="SIS_dom_sf"/>
</dbReference>
<evidence type="ECO:0000256" key="1">
    <source>
        <dbReference type="ARBA" id="ARBA00004926"/>
    </source>
</evidence>